<dbReference type="STRING" id="648996.Theam_0868"/>
<dbReference type="eggNOG" id="COG1332">
    <property type="taxonomic scope" value="Bacteria"/>
</dbReference>
<dbReference type="EMBL" id="CP002444">
    <property type="protein sequence ID" value="ADU96835.1"/>
    <property type="molecule type" value="Genomic_DNA"/>
</dbReference>
<organism evidence="2 3">
    <name type="scientific">Thermovibrio ammonificans (strain DSM 15698 / JCM 12110 / HB-1)</name>
    <dbReference type="NCBI Taxonomy" id="648996"/>
    <lineage>
        <taxon>Bacteria</taxon>
        <taxon>Pseudomonadati</taxon>
        <taxon>Aquificota</taxon>
        <taxon>Aquificia</taxon>
        <taxon>Desulfurobacteriales</taxon>
        <taxon>Desulfurobacteriaceae</taxon>
        <taxon>Thermovibrio</taxon>
    </lineage>
</organism>
<keyword evidence="3" id="KW-1185">Reference proteome</keyword>
<dbReference type="InterPro" id="IPR010173">
    <property type="entry name" value="CRISPR-assoc_Csm5"/>
</dbReference>
<dbReference type="HOGENOM" id="CLU_036878_3_0_0"/>
<proteinExistence type="predicted"/>
<dbReference type="PANTHER" id="PTHR38007">
    <property type="entry name" value="CRISPR SYSTEM CMS PROTEIN CSM5"/>
    <property type="match status" value="1"/>
</dbReference>
<dbReference type="RefSeq" id="WP_013537621.1">
    <property type="nucleotide sequence ID" value="NC_014926.1"/>
</dbReference>
<protein>
    <submittedName>
        <fullName evidence="2">CRISPR-associated RAMP protein, Csm5 family</fullName>
    </submittedName>
</protein>
<dbReference type="Proteomes" id="UP000006362">
    <property type="component" value="Chromosome"/>
</dbReference>
<dbReference type="NCBIfam" id="TIGR01899">
    <property type="entry name" value="cas_TM1807_csm5"/>
    <property type="match status" value="1"/>
</dbReference>
<evidence type="ECO:0000313" key="2">
    <source>
        <dbReference type="EMBL" id="ADU96835.1"/>
    </source>
</evidence>
<dbReference type="PANTHER" id="PTHR38007:SF1">
    <property type="entry name" value="CRISPR SYSTEM CMS PROTEIN CSM5"/>
    <property type="match status" value="1"/>
</dbReference>
<dbReference type="KEGG" id="tam:Theam_0868"/>
<dbReference type="GO" id="GO:0003723">
    <property type="term" value="F:RNA binding"/>
    <property type="evidence" value="ECO:0007669"/>
    <property type="project" value="UniProtKB-KW"/>
</dbReference>
<gene>
    <name evidence="2" type="ordered locus">Theam_0868</name>
</gene>
<dbReference type="OrthoDB" id="24360at2"/>
<dbReference type="AlphaFoldDB" id="E8T6Q1"/>
<evidence type="ECO:0000313" key="3">
    <source>
        <dbReference type="Proteomes" id="UP000006362"/>
    </source>
</evidence>
<sequence>MRIKNELKKIKLKITIASPVCISSGESYGILDYTLKGNKILVIDYDKFFEKLSLQEKEEFKKIIKTTDSRVIWKVRAFLNKVVTREIAKDEIDITDKAKERIEESLKEERKSLRKLKIEKIFKTANTPCIPGSSLKGAIRTAILDRLLEELLKSGQKKQWIDEVIKKINKAINLITNGEKEEKKAGFRELKLIERELEAQLLCFLNKERKKQLSKFLKKEPSPTAIDPFRLLKVTDFLPVCNLKRKVRALERGQIPPVLAEFVDEGSFEGYIIVDEGLLKSLFKELFRCNLEQFSTTEWIIESIRKHYGFVFKKEKELLNDKTPFRITGKAKEYVIRYNTEVGKKRLSLIKLGKFSGALSKTFKFEELRKIYDQKAKTYKPEPKTVWVTEETETPGWCFLEIEDAD</sequence>
<name>E8T6Q1_THEA1</name>
<reference evidence="2" key="1">
    <citation type="submission" date="2011-01" db="EMBL/GenBank/DDBJ databases">
        <title>Complete sequence of chromosome of Thermovibrio ammonificans HB-1.</title>
        <authorList>
            <consortium name="US DOE Joint Genome Institute"/>
            <person name="Lucas S."/>
            <person name="Copeland A."/>
            <person name="Lapidus A."/>
            <person name="Cheng J.-F."/>
            <person name="Goodwin L."/>
            <person name="Pitluck S."/>
            <person name="Davenport K."/>
            <person name="Detter J.C."/>
            <person name="Han C."/>
            <person name="Tapia R."/>
            <person name="Land M."/>
            <person name="Hauser L."/>
            <person name="Kyrpides N."/>
            <person name="Ivanova N."/>
            <person name="Ovchinnikova G."/>
            <person name="Vetriani C."/>
            <person name="Woyke T."/>
        </authorList>
    </citation>
    <scope>NUCLEOTIDE SEQUENCE [LARGE SCALE GENOMIC DNA]</scope>
    <source>
        <strain evidence="2">HB-1</strain>
    </source>
</reference>
<evidence type="ECO:0000256" key="1">
    <source>
        <dbReference type="ARBA" id="ARBA00022884"/>
    </source>
</evidence>
<keyword evidence="1" id="KW-0694">RNA-binding</keyword>
<accession>E8T6Q1</accession>